<comment type="caution">
    <text evidence="1">The sequence shown here is derived from an EMBL/GenBank/DDBJ whole genome shotgun (WGS) entry which is preliminary data.</text>
</comment>
<protein>
    <submittedName>
        <fullName evidence="1">Uncharacterized protein</fullName>
    </submittedName>
</protein>
<reference evidence="1" key="1">
    <citation type="journal article" date="2015" name="Nature">
        <title>Complex archaea that bridge the gap between prokaryotes and eukaryotes.</title>
        <authorList>
            <person name="Spang A."/>
            <person name="Saw J.H."/>
            <person name="Jorgensen S.L."/>
            <person name="Zaremba-Niedzwiedzka K."/>
            <person name="Martijn J."/>
            <person name="Lind A.E."/>
            <person name="van Eijk R."/>
            <person name="Schleper C."/>
            <person name="Guy L."/>
            <person name="Ettema T.J."/>
        </authorList>
    </citation>
    <scope>NUCLEOTIDE SEQUENCE</scope>
</reference>
<evidence type="ECO:0000313" key="1">
    <source>
        <dbReference type="EMBL" id="KKL08162.1"/>
    </source>
</evidence>
<name>A0A0F9B2X8_9ZZZZ</name>
<dbReference type="AlphaFoldDB" id="A0A0F9B2X8"/>
<feature type="non-terminal residue" evidence="1">
    <location>
        <position position="1"/>
    </location>
</feature>
<dbReference type="EMBL" id="LAZR01042991">
    <property type="protein sequence ID" value="KKL08162.1"/>
    <property type="molecule type" value="Genomic_DNA"/>
</dbReference>
<organism evidence="1">
    <name type="scientific">marine sediment metagenome</name>
    <dbReference type="NCBI Taxonomy" id="412755"/>
    <lineage>
        <taxon>unclassified sequences</taxon>
        <taxon>metagenomes</taxon>
        <taxon>ecological metagenomes</taxon>
    </lineage>
</organism>
<gene>
    <name evidence="1" type="ORF">LCGC14_2578610</name>
</gene>
<accession>A0A0F9B2X8</accession>
<sequence>PIESGLGNLGISCRKKADKIKRIALK</sequence>
<proteinExistence type="predicted"/>